<accession>A0A8X6M5G1</accession>
<feature type="compositionally biased region" description="Basic and acidic residues" evidence="1">
    <location>
        <begin position="85"/>
        <end position="98"/>
    </location>
</feature>
<protein>
    <submittedName>
        <fullName evidence="2">Uncharacterized protein</fullName>
    </submittedName>
</protein>
<name>A0A8X6M5G1_NEPPI</name>
<proteinExistence type="predicted"/>
<sequence>MELNPSFGSWKIEDHKFFDIVEIKKDLEIFLAELFVVYLDYGEVHNFMSFEIFLMGYDIFSKRWKAIAVGLRKSETAGSKQVRKVPSEGRRREFSRRS</sequence>
<dbReference type="EMBL" id="BMAW01087367">
    <property type="protein sequence ID" value="GFS29376.1"/>
    <property type="molecule type" value="Genomic_DNA"/>
</dbReference>
<keyword evidence="3" id="KW-1185">Reference proteome</keyword>
<gene>
    <name evidence="2" type="ORF">NPIL_586471</name>
</gene>
<feature type="region of interest" description="Disordered" evidence="1">
    <location>
        <begin position="76"/>
        <end position="98"/>
    </location>
</feature>
<reference evidence="2" key="1">
    <citation type="submission" date="2020-08" db="EMBL/GenBank/DDBJ databases">
        <title>Multicomponent nature underlies the extraordinary mechanical properties of spider dragline silk.</title>
        <authorList>
            <person name="Kono N."/>
            <person name="Nakamura H."/>
            <person name="Mori M."/>
            <person name="Yoshida Y."/>
            <person name="Ohtoshi R."/>
            <person name="Malay A.D."/>
            <person name="Moran D.A.P."/>
            <person name="Tomita M."/>
            <person name="Numata K."/>
            <person name="Arakawa K."/>
        </authorList>
    </citation>
    <scope>NUCLEOTIDE SEQUENCE</scope>
</reference>
<evidence type="ECO:0000256" key="1">
    <source>
        <dbReference type="SAM" id="MobiDB-lite"/>
    </source>
</evidence>
<comment type="caution">
    <text evidence="2">The sequence shown here is derived from an EMBL/GenBank/DDBJ whole genome shotgun (WGS) entry which is preliminary data.</text>
</comment>
<organism evidence="2 3">
    <name type="scientific">Nephila pilipes</name>
    <name type="common">Giant wood spider</name>
    <name type="synonym">Nephila maculata</name>
    <dbReference type="NCBI Taxonomy" id="299642"/>
    <lineage>
        <taxon>Eukaryota</taxon>
        <taxon>Metazoa</taxon>
        <taxon>Ecdysozoa</taxon>
        <taxon>Arthropoda</taxon>
        <taxon>Chelicerata</taxon>
        <taxon>Arachnida</taxon>
        <taxon>Araneae</taxon>
        <taxon>Araneomorphae</taxon>
        <taxon>Entelegynae</taxon>
        <taxon>Araneoidea</taxon>
        <taxon>Nephilidae</taxon>
        <taxon>Nephila</taxon>
    </lineage>
</organism>
<dbReference type="Proteomes" id="UP000887013">
    <property type="component" value="Unassembled WGS sequence"/>
</dbReference>
<dbReference type="AlphaFoldDB" id="A0A8X6M5G1"/>
<evidence type="ECO:0000313" key="2">
    <source>
        <dbReference type="EMBL" id="GFS29376.1"/>
    </source>
</evidence>
<evidence type="ECO:0000313" key="3">
    <source>
        <dbReference type="Proteomes" id="UP000887013"/>
    </source>
</evidence>